<dbReference type="Proteomes" id="UP001148737">
    <property type="component" value="Unassembled WGS sequence"/>
</dbReference>
<comment type="caution">
    <text evidence="1">The sequence shown here is derived from an EMBL/GenBank/DDBJ whole genome shotgun (WGS) entry which is preliminary data.</text>
</comment>
<reference evidence="1" key="1">
    <citation type="submission" date="2022-07" db="EMBL/GenBank/DDBJ databases">
        <title>Genome Sequence of Lecanicillium saksenae.</title>
        <authorList>
            <person name="Buettner E."/>
        </authorList>
    </citation>
    <scope>NUCLEOTIDE SEQUENCE</scope>
    <source>
        <strain evidence="1">VT-O1</strain>
    </source>
</reference>
<dbReference type="EMBL" id="JANAKD010000076">
    <property type="protein sequence ID" value="KAJ3498026.1"/>
    <property type="molecule type" value="Genomic_DNA"/>
</dbReference>
<name>A0ACC1R5M5_9HYPO</name>
<accession>A0ACC1R5M5</accession>
<gene>
    <name evidence="1" type="ORF">NLG97_g1447</name>
</gene>
<keyword evidence="2" id="KW-1185">Reference proteome</keyword>
<evidence type="ECO:0000313" key="1">
    <source>
        <dbReference type="EMBL" id="KAJ3498026.1"/>
    </source>
</evidence>
<proteinExistence type="predicted"/>
<sequence length="390" mass="41877">MHSATLLLLSAVSAHGFRGMANLRSRALEVQDQDSPVLIGDLATLADDRLSSTGNTIKDILAGRALSEELFDHYSSVPDRDSPECKADTCCIWKHIADEMNAKMKGTAGRCNNLARQAVRMGFHDAATWSTGTGTAGGADGSLVLAHECYDRPINKGMESGCDQMQEWFDKYKSYGISMADLIQMAATVGAVTCPLGPRVRSFVGRQDNTNAAPENLLPQPTDSADSLIELFGNKTISPADLVALVGAHTTSQQEFVDPSRAGDPQDSTPGIWDTAFYGQTLNSAAPRRVFKFQSDINLSKDKRTRGTWAGFIGLTGQIPWNLAYAKAYVRLSLLGVYNINNLTECSKALPLQLSAFTSPDAKALDKFAEGGLPNAVELAIQGDVIPLTG</sequence>
<evidence type="ECO:0000313" key="2">
    <source>
        <dbReference type="Proteomes" id="UP001148737"/>
    </source>
</evidence>
<organism evidence="1 2">
    <name type="scientific">Lecanicillium saksenae</name>
    <dbReference type="NCBI Taxonomy" id="468837"/>
    <lineage>
        <taxon>Eukaryota</taxon>
        <taxon>Fungi</taxon>
        <taxon>Dikarya</taxon>
        <taxon>Ascomycota</taxon>
        <taxon>Pezizomycotina</taxon>
        <taxon>Sordariomycetes</taxon>
        <taxon>Hypocreomycetidae</taxon>
        <taxon>Hypocreales</taxon>
        <taxon>Cordycipitaceae</taxon>
        <taxon>Lecanicillium</taxon>
    </lineage>
</organism>
<protein>
    <submittedName>
        <fullName evidence="1">Uncharacterized protein</fullName>
    </submittedName>
</protein>